<keyword evidence="2" id="KW-0732">Signal</keyword>
<name>A0A8S9WUB8_APOLU</name>
<feature type="region of interest" description="Disordered" evidence="1">
    <location>
        <begin position="59"/>
        <end position="112"/>
    </location>
</feature>
<dbReference type="EMBL" id="WIXP02000014">
    <property type="protein sequence ID" value="KAF6200322.1"/>
    <property type="molecule type" value="Genomic_DNA"/>
</dbReference>
<evidence type="ECO:0000313" key="3">
    <source>
        <dbReference type="EMBL" id="KAF6200322.1"/>
    </source>
</evidence>
<dbReference type="AlphaFoldDB" id="A0A8S9WUB8"/>
<accession>A0A8S9WUB8</accession>
<comment type="caution">
    <text evidence="3">The sequence shown here is derived from an EMBL/GenBank/DDBJ whole genome shotgun (WGS) entry which is preliminary data.</text>
</comment>
<evidence type="ECO:0008006" key="5">
    <source>
        <dbReference type="Google" id="ProtNLM"/>
    </source>
</evidence>
<evidence type="ECO:0000313" key="4">
    <source>
        <dbReference type="Proteomes" id="UP000466442"/>
    </source>
</evidence>
<feature type="signal peptide" evidence="2">
    <location>
        <begin position="1"/>
        <end position="20"/>
    </location>
</feature>
<sequence>MKSSVLLVSLVLAAAGFGAAAPLRLLRIRNMTFLFVEAPDGESVDVLYAPSGERIATLPIGRVDDGMETGPGIDTGPEAEEEFDPELDEPRTSTGNVDSSGDKKHDDVTRSSAKIDQDLIPAMILRQTLARRPTVRSMRSIVPELGTKRL</sequence>
<protein>
    <recommendedName>
        <fullName evidence="5">DUF4794 domain-containing protein</fullName>
    </recommendedName>
</protein>
<dbReference type="Proteomes" id="UP000466442">
    <property type="component" value="Unassembled WGS sequence"/>
</dbReference>
<reference evidence="3" key="1">
    <citation type="journal article" date="2021" name="Mol. Ecol. Resour.">
        <title>Apolygus lucorum genome provides insights into omnivorousness and mesophyll feeding.</title>
        <authorList>
            <person name="Liu Y."/>
            <person name="Liu H."/>
            <person name="Wang H."/>
            <person name="Huang T."/>
            <person name="Liu B."/>
            <person name="Yang B."/>
            <person name="Yin L."/>
            <person name="Li B."/>
            <person name="Zhang Y."/>
            <person name="Zhang S."/>
            <person name="Jiang F."/>
            <person name="Zhang X."/>
            <person name="Ren Y."/>
            <person name="Wang B."/>
            <person name="Wang S."/>
            <person name="Lu Y."/>
            <person name="Wu K."/>
            <person name="Fan W."/>
            <person name="Wang G."/>
        </authorList>
    </citation>
    <scope>NUCLEOTIDE SEQUENCE</scope>
    <source>
        <strain evidence="3">12Hb</strain>
    </source>
</reference>
<keyword evidence="4" id="KW-1185">Reference proteome</keyword>
<organism evidence="3 4">
    <name type="scientific">Apolygus lucorum</name>
    <name type="common">Small green plant bug</name>
    <name type="synonym">Lygocoris lucorum</name>
    <dbReference type="NCBI Taxonomy" id="248454"/>
    <lineage>
        <taxon>Eukaryota</taxon>
        <taxon>Metazoa</taxon>
        <taxon>Ecdysozoa</taxon>
        <taxon>Arthropoda</taxon>
        <taxon>Hexapoda</taxon>
        <taxon>Insecta</taxon>
        <taxon>Pterygota</taxon>
        <taxon>Neoptera</taxon>
        <taxon>Paraneoptera</taxon>
        <taxon>Hemiptera</taxon>
        <taxon>Heteroptera</taxon>
        <taxon>Panheteroptera</taxon>
        <taxon>Cimicomorpha</taxon>
        <taxon>Miridae</taxon>
        <taxon>Mirini</taxon>
        <taxon>Apolygus</taxon>
    </lineage>
</organism>
<gene>
    <name evidence="3" type="ORF">GE061_006625</name>
</gene>
<feature type="compositionally biased region" description="Acidic residues" evidence="1">
    <location>
        <begin position="77"/>
        <end position="87"/>
    </location>
</feature>
<feature type="chain" id="PRO_5035920599" description="DUF4794 domain-containing protein" evidence="2">
    <location>
        <begin position="21"/>
        <end position="150"/>
    </location>
</feature>
<evidence type="ECO:0000256" key="2">
    <source>
        <dbReference type="SAM" id="SignalP"/>
    </source>
</evidence>
<feature type="compositionally biased region" description="Basic and acidic residues" evidence="1">
    <location>
        <begin position="100"/>
        <end position="112"/>
    </location>
</feature>
<evidence type="ECO:0000256" key="1">
    <source>
        <dbReference type="SAM" id="MobiDB-lite"/>
    </source>
</evidence>
<proteinExistence type="predicted"/>